<feature type="domain" description="Fibronectin type-III" evidence="15">
    <location>
        <begin position="1679"/>
        <end position="1774"/>
    </location>
</feature>
<evidence type="ECO:0000259" key="15">
    <source>
        <dbReference type="PROSITE" id="PS50853"/>
    </source>
</evidence>
<keyword evidence="6 10" id="KW-1133">Transmembrane helix</keyword>
<dbReference type="InterPro" id="IPR001304">
    <property type="entry name" value="C-type_lectin-like"/>
</dbReference>
<dbReference type="Pfam" id="PF00102">
    <property type="entry name" value="Y_phosphatase"/>
    <property type="match status" value="1"/>
</dbReference>
<evidence type="ECO:0000256" key="2">
    <source>
        <dbReference type="ARBA" id="ARBA00022692"/>
    </source>
</evidence>
<feature type="compositionally biased region" description="Low complexity" evidence="9">
    <location>
        <begin position="1592"/>
        <end position="1616"/>
    </location>
</feature>
<accession>A0A9Q1E549</accession>
<evidence type="ECO:0000256" key="9">
    <source>
        <dbReference type="SAM" id="MobiDB-lite"/>
    </source>
</evidence>
<dbReference type="PANTHER" id="PTHR46957">
    <property type="entry name" value="CYTOKINE RECEPTOR"/>
    <property type="match status" value="1"/>
</dbReference>
<feature type="domain" description="Fibronectin type-III" evidence="15">
    <location>
        <begin position="2458"/>
        <end position="2558"/>
    </location>
</feature>
<dbReference type="FunFam" id="2.60.40.10:FF:000937">
    <property type="entry name" value="phosphatidylinositol phosphatase PTPRQ isoform X1"/>
    <property type="match status" value="1"/>
</dbReference>
<feature type="domain" description="Fibronectin type-III" evidence="15">
    <location>
        <begin position="1779"/>
        <end position="1868"/>
    </location>
</feature>
<feature type="domain" description="Fibronectin type-III" evidence="15">
    <location>
        <begin position="1501"/>
        <end position="1589"/>
    </location>
</feature>
<dbReference type="InterPro" id="IPR050713">
    <property type="entry name" value="RTP_Phos/Ushers"/>
</dbReference>
<evidence type="ECO:0000256" key="7">
    <source>
        <dbReference type="ARBA" id="ARBA00023136"/>
    </source>
</evidence>
<name>A0A9Q1E549_SYNKA</name>
<feature type="domain" description="Fibronectin type-III" evidence="15">
    <location>
        <begin position="1163"/>
        <end position="1258"/>
    </location>
</feature>
<dbReference type="PANTHER" id="PTHR46957:SF1">
    <property type="entry name" value="PHOSPHATIDYLINOSITOL PHOSPHATASE PTPRQ"/>
    <property type="match status" value="1"/>
</dbReference>
<feature type="domain" description="Fibronectin type-III" evidence="15">
    <location>
        <begin position="2351"/>
        <end position="2456"/>
    </location>
</feature>
<reference evidence="16" key="1">
    <citation type="journal article" date="2023" name="Science">
        <title>Genome structures resolve the early diversification of teleost fishes.</title>
        <authorList>
            <person name="Parey E."/>
            <person name="Louis A."/>
            <person name="Montfort J."/>
            <person name="Bouchez O."/>
            <person name="Roques C."/>
            <person name="Iampietro C."/>
            <person name="Lluch J."/>
            <person name="Castinel A."/>
            <person name="Donnadieu C."/>
            <person name="Desvignes T."/>
            <person name="Floi Bucao C."/>
            <person name="Jouanno E."/>
            <person name="Wen M."/>
            <person name="Mejri S."/>
            <person name="Dirks R."/>
            <person name="Jansen H."/>
            <person name="Henkel C."/>
            <person name="Chen W.J."/>
            <person name="Zahm M."/>
            <person name="Cabau C."/>
            <person name="Klopp C."/>
            <person name="Thompson A.W."/>
            <person name="Robinson-Rechavi M."/>
            <person name="Braasch I."/>
            <person name="Lecointre G."/>
            <person name="Bobe J."/>
            <person name="Postlethwait J.H."/>
            <person name="Berthelot C."/>
            <person name="Roest Crollius H."/>
            <person name="Guiguen Y."/>
        </authorList>
    </citation>
    <scope>NUCLEOTIDE SEQUENCE</scope>
    <source>
        <strain evidence="16">WJC10195</strain>
    </source>
</reference>
<evidence type="ECO:0000313" key="16">
    <source>
        <dbReference type="EMBL" id="KAJ8332433.1"/>
    </source>
</evidence>
<evidence type="ECO:0000259" key="12">
    <source>
        <dbReference type="PROSITE" id="PS50041"/>
    </source>
</evidence>
<dbReference type="Gene3D" id="3.10.100.10">
    <property type="entry name" value="Mannose-Binding Protein A, subunit A"/>
    <property type="match status" value="1"/>
</dbReference>
<protein>
    <recommendedName>
        <fullName evidence="18">Protein-tyrosine-phosphatase</fullName>
    </recommendedName>
</protein>
<keyword evidence="17" id="KW-1185">Reference proteome</keyword>
<dbReference type="FunFam" id="3.90.190.10:FF:000041">
    <property type="entry name" value="phosphatidylinositol phosphatase PTPRQ isoform X1"/>
    <property type="match status" value="1"/>
</dbReference>
<feature type="domain" description="Fibronectin type-III" evidence="15">
    <location>
        <begin position="1873"/>
        <end position="1962"/>
    </location>
</feature>
<feature type="region of interest" description="Disordered" evidence="9">
    <location>
        <begin position="1558"/>
        <end position="1616"/>
    </location>
</feature>
<dbReference type="PROSITE" id="PS00383">
    <property type="entry name" value="TYR_PHOSPHATASE_1"/>
    <property type="match status" value="1"/>
</dbReference>
<dbReference type="SUPFAM" id="SSF56436">
    <property type="entry name" value="C-type lectin-like"/>
    <property type="match status" value="1"/>
</dbReference>
<feature type="domain" description="Fibronectin type-III" evidence="15">
    <location>
        <begin position="2067"/>
        <end position="2154"/>
    </location>
</feature>
<dbReference type="InterPro" id="IPR016187">
    <property type="entry name" value="CTDL_fold"/>
</dbReference>
<dbReference type="CDD" id="cd14616">
    <property type="entry name" value="R-PTPc-Q"/>
    <property type="match status" value="1"/>
</dbReference>
<dbReference type="SMART" id="SM00060">
    <property type="entry name" value="FN3"/>
    <property type="match status" value="25"/>
</dbReference>
<feature type="domain" description="Tyrosine specific protein phosphatases" evidence="14">
    <location>
        <begin position="3109"/>
        <end position="3183"/>
    </location>
</feature>
<feature type="domain" description="Fibronectin type-III" evidence="15">
    <location>
        <begin position="324"/>
        <end position="424"/>
    </location>
</feature>
<dbReference type="SUPFAM" id="SSF49265">
    <property type="entry name" value="Fibronectin type III"/>
    <property type="match status" value="13"/>
</dbReference>
<dbReference type="GO" id="GO:0043235">
    <property type="term" value="C:receptor complex"/>
    <property type="evidence" value="ECO:0007669"/>
    <property type="project" value="TreeGrafter"/>
</dbReference>
<dbReference type="FunFam" id="2.60.40.10:FF:000478">
    <property type="entry name" value="Protein tyrosine phosphatase, receptor type Q"/>
    <property type="match status" value="1"/>
</dbReference>
<feature type="domain" description="Fibronectin type-III" evidence="15">
    <location>
        <begin position="1072"/>
        <end position="1159"/>
    </location>
</feature>
<dbReference type="InterPro" id="IPR003595">
    <property type="entry name" value="Tyr_Pase_cat"/>
</dbReference>
<dbReference type="InterPro" id="IPR029021">
    <property type="entry name" value="Prot-tyrosine_phosphatase-like"/>
</dbReference>
<comment type="subcellular location">
    <subcellularLocation>
        <location evidence="1">Membrane</location>
        <topology evidence="1">Single-pass membrane protein</topology>
    </subcellularLocation>
</comment>
<feature type="domain" description="Fibronectin type-III" evidence="15">
    <location>
        <begin position="425"/>
        <end position="522"/>
    </location>
</feature>
<dbReference type="Gene3D" id="3.90.190.10">
    <property type="entry name" value="Protein tyrosine phosphatase superfamily"/>
    <property type="match status" value="1"/>
</dbReference>
<feature type="domain" description="Fibronectin type-III" evidence="15">
    <location>
        <begin position="2256"/>
        <end position="2350"/>
    </location>
</feature>
<evidence type="ECO:0000256" key="3">
    <source>
        <dbReference type="ARBA" id="ARBA00022729"/>
    </source>
</evidence>
<evidence type="ECO:0000256" key="1">
    <source>
        <dbReference type="ARBA" id="ARBA00004167"/>
    </source>
</evidence>
<evidence type="ECO:0000256" key="8">
    <source>
        <dbReference type="ARBA" id="ARBA00023180"/>
    </source>
</evidence>
<evidence type="ECO:0000256" key="6">
    <source>
        <dbReference type="ARBA" id="ARBA00022989"/>
    </source>
</evidence>
<feature type="signal peptide" evidence="11">
    <location>
        <begin position="1"/>
        <end position="20"/>
    </location>
</feature>
<feature type="domain" description="Tyrosine-protein phosphatase" evidence="13">
    <location>
        <begin position="2936"/>
        <end position="3192"/>
    </location>
</feature>
<gene>
    <name evidence="16" type="ORF">SKAU_G00426060</name>
</gene>
<evidence type="ECO:0000256" key="4">
    <source>
        <dbReference type="ARBA" id="ARBA00022801"/>
    </source>
</evidence>
<dbReference type="PROSITE" id="PS50853">
    <property type="entry name" value="FN3"/>
    <property type="match status" value="19"/>
</dbReference>
<dbReference type="Gene3D" id="2.60.40.10">
    <property type="entry name" value="Immunoglobulins"/>
    <property type="match status" value="20"/>
</dbReference>
<dbReference type="PROSITE" id="PS50041">
    <property type="entry name" value="C_TYPE_LECTIN_2"/>
    <property type="match status" value="1"/>
</dbReference>
<dbReference type="InterPro" id="IPR003961">
    <property type="entry name" value="FN3_dom"/>
</dbReference>
<dbReference type="InterPro" id="IPR036116">
    <property type="entry name" value="FN3_sf"/>
</dbReference>
<feature type="domain" description="Fibronectin type-III" evidence="15">
    <location>
        <begin position="1410"/>
        <end position="1498"/>
    </location>
</feature>
<dbReference type="PROSITE" id="PS50055">
    <property type="entry name" value="TYR_PHOSPHATASE_PTP"/>
    <property type="match status" value="1"/>
</dbReference>
<dbReference type="EMBL" id="JAINUF010000026">
    <property type="protein sequence ID" value="KAJ8332433.1"/>
    <property type="molecule type" value="Genomic_DNA"/>
</dbReference>
<keyword evidence="7 10" id="KW-0472">Membrane</keyword>
<keyword evidence="3 11" id="KW-0732">Signal</keyword>
<dbReference type="PRINTS" id="PR00700">
    <property type="entry name" value="PRTYPHPHTASE"/>
</dbReference>
<dbReference type="PROSITE" id="PS50056">
    <property type="entry name" value="TYR_PHOSPHATASE_2"/>
    <property type="match status" value="1"/>
</dbReference>
<comment type="caution">
    <text evidence="16">The sequence shown here is derived from an EMBL/GenBank/DDBJ whole genome shotgun (WGS) entry which is preliminary data.</text>
</comment>
<keyword evidence="5" id="KW-0904">Protein phosphatase</keyword>
<evidence type="ECO:0000256" key="10">
    <source>
        <dbReference type="SAM" id="Phobius"/>
    </source>
</evidence>
<feature type="domain" description="Fibronectin type-III" evidence="15">
    <location>
        <begin position="523"/>
        <end position="610"/>
    </location>
</feature>
<feature type="chain" id="PRO_5040144615" description="Protein-tyrosine-phosphatase" evidence="11">
    <location>
        <begin position="21"/>
        <end position="3232"/>
    </location>
</feature>
<feature type="domain" description="Fibronectin type-III" evidence="15">
    <location>
        <begin position="2563"/>
        <end position="2663"/>
    </location>
</feature>
<keyword evidence="4" id="KW-0378">Hydrolase</keyword>
<feature type="transmembrane region" description="Helical" evidence="10">
    <location>
        <begin position="2824"/>
        <end position="2844"/>
    </location>
</feature>
<dbReference type="Proteomes" id="UP001152622">
    <property type="component" value="Unassembled WGS sequence"/>
</dbReference>
<dbReference type="CDD" id="cd00063">
    <property type="entry name" value="FN3"/>
    <property type="match status" value="17"/>
</dbReference>
<dbReference type="SUPFAM" id="SSF52799">
    <property type="entry name" value="(Phosphotyrosine protein) phosphatases II"/>
    <property type="match status" value="1"/>
</dbReference>
<dbReference type="InterPro" id="IPR013783">
    <property type="entry name" value="Ig-like_fold"/>
</dbReference>
<dbReference type="GO" id="GO:0016020">
    <property type="term" value="C:membrane"/>
    <property type="evidence" value="ECO:0007669"/>
    <property type="project" value="UniProtKB-SubCell"/>
</dbReference>
<feature type="domain" description="Fibronectin type-III" evidence="15">
    <location>
        <begin position="2159"/>
        <end position="2252"/>
    </location>
</feature>
<dbReference type="Pfam" id="PF00041">
    <property type="entry name" value="fn3"/>
    <property type="match status" value="17"/>
</dbReference>
<sequence>MDKTVLLWLISDYVLQVVSLSCSSVPGFVEVQVEFGHFPHKQEADQYSLSYLSTENQTLWLNPSGCAPDCRVLLHEPLEAEPYIVDVKSIKNKVILETRSFRIDPRLSSSLRVEATATSAFFSWRSRAGEHSSSFRLSGHLWNVPPHRTSYRVAGLQPATLHNFTVEFKTRVQGLNITLTRKLHLLLETAQCPAGWVHSDNSCLRAWRRGRPWVEAGRACDAAASGSHLADIEREEDFLFVSSYLNALKHMVLVWTGLNDLQQEGQLRWANGAAYSLSSAVTSSLPANQTDCFALQMNATSHSYFFTGFFCYMPLPYMCQYRLAPAPWRFALVLEAVWETEALIGWSDVEDWWQTWGAVELFLQYQEDASADQPHRRTAQPSGRRATVQNLSPGRVYLFSLKAKHLSGAIQTLGAVLTVLTRPSPAQTLTVSRVTSTELDVQWTAPNSAHNALFHQYQLTWENVATGVRRSVAVQKHITSAVIGGLESFHAYRVSIQSVTTGGVASCGDTPLTVITAVSPPARVFVRAEDVGEDSVTVRWDPPQREGADGYFVLVRAHTEAASPWEFWVNKSLSFELKALTPGRTYEIGVLAVQNDNRSEAKSIMQTLRPKAVEVALAYYVNSHWVVLFVQKPAVGVLDGFTVLWKGGSQYQPLSEGGDRITIHSLSPGTEYHFSVYSTSTGINSTAVYSTSTGINSTAVYTTSTGINSTAYNVPAVRTSLIPPAVVWEGVVTDSSVEILWNKPEGQGQTYEVICSNCNAAVQVQRVVEERVVFIGLFPGQLFHFSVHTEKEGFRDSAQVVRNIRTVPSRVEWLPHSKTPVSVTIRWTLPPGLIDGFILSITNSTYKKVTNITALDQRMHHFEGLSPGSDYRIEMISISGEKTSVPATLNLTTVPAIPEDLTLIQQNEDSVFVTWRPPRGQVEGFQLSYGASAAQITRRKLSATDRSVSIKSLTPGAEYRVTLLSFRGAETSEPVYKRILIRPARLCCLSLMHLNSSSVGLVWEPAPGMFDHYRLTVVNASALQEVTLPRESLSYTVSGLQDGCTYNLTMDRVRGMVKGTAAFLTVTTVPLRPQGLRVSSVSSHSFSLRWAGPSGCVDRYRVDLNPDQGRITVRSVENGEIQADVLTVTPGMSYSTTVTAVASSAFSSPVSRTVTTNESTPESPTSLVGERVGSTGILLSWTAPVNNNGKIRAYAIKYKEVCPYPKSSFTQIVTPSEIPEYLLNTLTPGSTYNIKVAAKNRAGFGQFSRSLFFKTAEAPPGLVTNLTAYSANYSVVKVTWFLPENINGLITKFSIKAKHARTSVIVRKLEINAEDIMNGVLPHCNNAAEILSRGTPSPSDMSMQTSASSPPVTLSAVPPAASWKIPISVMVDQLQSYTAYVFEVSASTSDGEGQVASYMVRMPESAPEDPPQNLTAWNITSKSFSLSWDPPTIVTGRFSYVIELHGPAGYMFENSTTDLKFVYSGLSPYTQYQLLARAKSAGALGPEAVTTVLTPAEAPSAVSELDASAVDSTSVRVSWRSPSQPNGLITQYKILVLAQGVVVQNITLIGHEADVNETDSASDGVSALSLSPAPDSTPLPWLTDSTPPTHHTALPTDPSPLSSSPAQPRLSTRAAATADVTTSTALVSSTEVIDVSAEEIMYVVANLSPFTEYTFSVSAFTTVGEGPLSHITEKTREQVPSSVQSVSYQNISSSSILLLWEPPLNPNGKITHYTTYMLDLNTKEAFQRVTNETSIILSGLKKYNSYKLRVAASTAMGESALSDEDDVFAVTLEDEPDSPPVNLTVYNVSASSATIAWSPPVLPNGIIQFYQILYHNSTMSAVVNSPTPSVSLESLKPFSFYNVTVRAFTKHGHGNQTSEVLEMLSGEDVPGSPPFDLTYDSVSPSEVNISWRAPLLPNGAILTYTVDYWNSTHNLNTTTPTTYASLSNLRKYAHYRVSVRASTRLGSGNHTSDILNITTLEDVPDGPIHNLTAQNFSSTAMIVSWDPPLAPNGKVIYHLSLQEAHKSQLSSNKTIRQTTNDLVFLFTKLRKYTDYILRVTPATSAGYSENSTSVLYLRTEDDVPSSPPLMGSSKNVSSSSIYLSWLPPLEPNGVLTEYSVVLQGPGGANTSLTPNTSLTLTGLLPFSPYNVSIAAGNRRGLGPSLILLLHTDEAGPASPPRNLNVYNHTADSVWLTWEASLEPNGLVQFYGFRILELRRQALSFQNSTGPWTQVQLTGFRPHSVYEISVSTFTRVGNGNQYSLPVTFTTNQSVSEAVRNLSCSGRSWDSVFLEWEAPAQSNGELTHYLVRYGEEGQDEEEEELGPHTLWHTLSGLRPDTHYHFLLTAVNSAGPGEGLSCNASTPPESVPGPPRHLNVTEVQPSSVTLSWDPPESVPGLLQGYRIQVQLGSQHCEAWGHPACVETEVLVYANASAQPQEITLQSLRKYRHYRFSVSARTTTGYGNTSSWVTIRTLPGDPDFPPHSVSVMSSSSWVKVEWEEPEQLTGPTSYLILIVPVDGPDVNQTLVRMPEEIRMVMASNLTAYTLYLVTVVAFTGPLSTAWQSGKASEPVSIRTLEEQPKDPPKNVTLQVIPEEVTGVYVTFSPPSGANGNISAYQVKIYRDGRLDFQISNLPIIRTQNQTMTGIIEGLKGGYNYRILISAVNGAGSGPSSEVSITTGIKAPPQPTQRPEPAKDKHGVVMVTARTITILMPECFFSDKNGPIQRVQVIVAEETVMDDGNLTNWKNAFNHKPAPYFTDQGFPNPACSEHGARRGRNVDTYVIGEDDSCMAQEKDSALCNGPLKPKTFYVFKFRAVNIQGQYTDSVFSQPSRTADGRRLTRDEEIILGVLLSVFLAGLLILIIYASVRIHQKQKEGGTYSPREAEIIDTKFKLDQLIAVADLELKEEKLNRYSSFFFRRKEIFVIQLLSYRKSLKPVNKKSFLQHVEDLCANDNVKFQEEFSELPKLLHDLATSDADLPWNRSKNRFTNIKPYNNNRVKLLSEPGVPGSDYINASFVSGYLCPNEFIATQGPLPGTVADFWRMIWETRSRTIAMLTQCFEKGRIRCHQYWPEDNKPVTVFGDIVITKLTEDVFPDWTVRVLKVERHGDYMVVNHFNFTSWPEHGVPESSTTLIQFVKSIRGHRGHDNTTMVVHCSAGVGRTGVFIALDHLVQHVSDHDFVDVYGLVAELRSERMCMVQNLAQYMFLHQSTLDLLSSKANSQSIWFVSYSALEKMDSLDAMEGDVELEWEETTM</sequence>
<evidence type="ECO:0000256" key="11">
    <source>
        <dbReference type="SAM" id="SignalP"/>
    </source>
</evidence>
<feature type="domain" description="Fibronectin type-III" evidence="15">
    <location>
        <begin position="807"/>
        <end position="896"/>
    </location>
</feature>
<evidence type="ECO:0000259" key="13">
    <source>
        <dbReference type="PROSITE" id="PS50055"/>
    </source>
</evidence>
<dbReference type="OrthoDB" id="10253954at2759"/>
<feature type="domain" description="Fibronectin type-III" evidence="15">
    <location>
        <begin position="1967"/>
        <end position="2062"/>
    </location>
</feature>
<dbReference type="InterPro" id="IPR016130">
    <property type="entry name" value="Tyr_Pase_AS"/>
</dbReference>
<keyword evidence="2 10" id="KW-0812">Transmembrane</keyword>
<dbReference type="FunFam" id="2.60.40.10:FF:001217">
    <property type="entry name" value="phosphatidylinositol phosphatase PTPRQ isoform X2"/>
    <property type="match status" value="1"/>
</dbReference>
<dbReference type="SMART" id="SM00034">
    <property type="entry name" value="CLECT"/>
    <property type="match status" value="1"/>
</dbReference>
<dbReference type="InterPro" id="IPR000242">
    <property type="entry name" value="PTP_cat"/>
</dbReference>
<evidence type="ECO:0000259" key="14">
    <source>
        <dbReference type="PROSITE" id="PS50056"/>
    </source>
</evidence>
<evidence type="ECO:0008006" key="18">
    <source>
        <dbReference type="Google" id="ProtNLM"/>
    </source>
</evidence>
<dbReference type="InterPro" id="IPR000387">
    <property type="entry name" value="Tyr_Pase_dom"/>
</dbReference>
<keyword evidence="8" id="KW-0325">Glycoprotein</keyword>
<dbReference type="SMART" id="SM00194">
    <property type="entry name" value="PTPc"/>
    <property type="match status" value="1"/>
</dbReference>
<organism evidence="16 17">
    <name type="scientific">Synaphobranchus kaupii</name>
    <name type="common">Kaup's arrowtooth eel</name>
    <dbReference type="NCBI Taxonomy" id="118154"/>
    <lineage>
        <taxon>Eukaryota</taxon>
        <taxon>Metazoa</taxon>
        <taxon>Chordata</taxon>
        <taxon>Craniata</taxon>
        <taxon>Vertebrata</taxon>
        <taxon>Euteleostomi</taxon>
        <taxon>Actinopterygii</taxon>
        <taxon>Neopterygii</taxon>
        <taxon>Teleostei</taxon>
        <taxon>Anguilliformes</taxon>
        <taxon>Synaphobranchidae</taxon>
        <taxon>Synaphobranchus</taxon>
    </lineage>
</organism>
<proteinExistence type="predicted"/>
<feature type="domain" description="Fibronectin type-III" evidence="15">
    <location>
        <begin position="897"/>
        <end position="986"/>
    </location>
</feature>
<dbReference type="Pfam" id="PF00059">
    <property type="entry name" value="Lectin_C"/>
    <property type="match status" value="1"/>
</dbReference>
<dbReference type="InterPro" id="IPR016186">
    <property type="entry name" value="C-type_lectin-like/link_sf"/>
</dbReference>
<evidence type="ECO:0000313" key="17">
    <source>
        <dbReference type="Proteomes" id="UP001152622"/>
    </source>
</evidence>
<feature type="domain" description="C-type lectin" evidence="12">
    <location>
        <begin position="199"/>
        <end position="320"/>
    </location>
</feature>
<dbReference type="GO" id="GO:0004725">
    <property type="term" value="F:protein tyrosine phosphatase activity"/>
    <property type="evidence" value="ECO:0007669"/>
    <property type="project" value="InterPro"/>
</dbReference>
<dbReference type="SMART" id="SM00404">
    <property type="entry name" value="PTPc_motif"/>
    <property type="match status" value="1"/>
</dbReference>
<evidence type="ECO:0000256" key="5">
    <source>
        <dbReference type="ARBA" id="ARBA00022912"/>
    </source>
</evidence>